<gene>
    <name evidence="9" type="primary">flgA</name>
    <name evidence="9" type="ORF">GRH90_07635</name>
</gene>
<dbReference type="CDD" id="cd11614">
    <property type="entry name" value="SAF_CpaB_FlgA_like"/>
    <property type="match status" value="1"/>
</dbReference>
<dbReference type="EMBL" id="WUBS01000004">
    <property type="protein sequence ID" value="NDL62624.1"/>
    <property type="molecule type" value="Genomic_DNA"/>
</dbReference>
<evidence type="ECO:0000313" key="10">
    <source>
        <dbReference type="Proteomes" id="UP000461443"/>
    </source>
</evidence>
<evidence type="ECO:0000256" key="1">
    <source>
        <dbReference type="ARBA" id="ARBA00004418"/>
    </source>
</evidence>
<dbReference type="Proteomes" id="UP000461443">
    <property type="component" value="Unassembled WGS sequence"/>
</dbReference>
<dbReference type="Gene3D" id="2.30.30.760">
    <property type="match status" value="1"/>
</dbReference>
<dbReference type="GO" id="GO:0042597">
    <property type="term" value="C:periplasmic space"/>
    <property type="evidence" value="ECO:0007669"/>
    <property type="project" value="UniProtKB-SubCell"/>
</dbReference>
<reference evidence="9 10" key="2">
    <citation type="submission" date="2020-02" db="EMBL/GenBank/DDBJ databases">
        <title>The new genus of Enterobacteriales.</title>
        <authorList>
            <person name="Kim I.S."/>
        </authorList>
    </citation>
    <scope>NUCLEOTIDE SEQUENCE [LARGE SCALE GENOMIC DNA]</scope>
    <source>
        <strain evidence="9 10">SAP-6</strain>
    </source>
</reference>
<dbReference type="GO" id="GO:0044780">
    <property type="term" value="P:bacterial-type flagellum assembly"/>
    <property type="evidence" value="ECO:0007669"/>
    <property type="project" value="InterPro"/>
</dbReference>
<evidence type="ECO:0000256" key="4">
    <source>
        <dbReference type="ARBA" id="ARBA00022729"/>
    </source>
</evidence>
<feature type="signal peptide" evidence="7">
    <location>
        <begin position="1"/>
        <end position="23"/>
    </location>
</feature>
<dbReference type="Pfam" id="PF13144">
    <property type="entry name" value="ChapFlgA"/>
    <property type="match status" value="1"/>
</dbReference>
<keyword evidence="9" id="KW-0966">Cell projection</keyword>
<evidence type="ECO:0000256" key="3">
    <source>
        <dbReference type="ARBA" id="ARBA00014754"/>
    </source>
</evidence>
<name>A0A845SI42_9GAMM</name>
<accession>A0A845SI42</accession>
<organism evidence="9 10">
    <name type="scientific">Acerihabitans arboris</name>
    <dbReference type="NCBI Taxonomy" id="2691583"/>
    <lineage>
        <taxon>Bacteria</taxon>
        <taxon>Pseudomonadati</taxon>
        <taxon>Pseudomonadota</taxon>
        <taxon>Gammaproteobacteria</taxon>
        <taxon>Enterobacterales</taxon>
        <taxon>Pectobacteriaceae</taxon>
        <taxon>Acerihabitans</taxon>
    </lineage>
</organism>
<evidence type="ECO:0000256" key="6">
    <source>
        <dbReference type="ARBA" id="ARBA00025643"/>
    </source>
</evidence>
<comment type="subcellular location">
    <subcellularLocation>
        <location evidence="1 7">Periplasm</location>
    </subcellularLocation>
</comment>
<feature type="chain" id="PRO_5033099868" description="Flagella basal body P-ring formation protein FlgA" evidence="7">
    <location>
        <begin position="24"/>
        <end position="222"/>
    </location>
</feature>
<dbReference type="SMART" id="SM00858">
    <property type="entry name" value="SAF"/>
    <property type="match status" value="1"/>
</dbReference>
<sequence length="222" mass="23741">MRAAYFCLCGLAGVLMPSSGAGAADRLTEQLTAFMAGQYATPPVSLDVLVKTPAAQRQNCESPQFTLPSRNRIWGNISIAIVCGAQKRYVQAEVRVTDKYLIAARPIAAKQTLADGDVAWRTGRLDLLSSMPLTDMALAEGSVSERAIGSGQPLTAAMLRRPWQVKTGQQVQISAQGEGFAIQSTGKAMNNAAVNDRLRVRMDSGQMVNGRLLADGTVQVML</sequence>
<dbReference type="PANTHER" id="PTHR36307">
    <property type="entry name" value="FLAGELLA BASAL BODY P-RING FORMATION PROTEIN FLGA"/>
    <property type="match status" value="1"/>
</dbReference>
<evidence type="ECO:0000256" key="2">
    <source>
        <dbReference type="ARBA" id="ARBA00010474"/>
    </source>
</evidence>
<reference evidence="9 10" key="1">
    <citation type="submission" date="2019-12" db="EMBL/GenBank/DDBJ databases">
        <authorList>
            <person name="Lee S.D."/>
        </authorList>
    </citation>
    <scope>NUCLEOTIDE SEQUENCE [LARGE SCALE GENOMIC DNA]</scope>
    <source>
        <strain evidence="9 10">SAP-6</strain>
    </source>
</reference>
<proteinExistence type="inferred from homology"/>
<dbReference type="PANTHER" id="PTHR36307:SF1">
    <property type="entry name" value="FLAGELLA BASAL BODY P-RING FORMATION PROTEIN FLGA"/>
    <property type="match status" value="1"/>
</dbReference>
<evidence type="ECO:0000259" key="8">
    <source>
        <dbReference type="SMART" id="SM00858"/>
    </source>
</evidence>
<keyword evidence="9" id="KW-0282">Flagellum</keyword>
<keyword evidence="10" id="KW-1185">Reference proteome</keyword>
<dbReference type="Gene3D" id="3.90.1210.10">
    <property type="entry name" value="Antifreeze-like/N-acetylneuraminic acid synthase C-terminal domain"/>
    <property type="match status" value="1"/>
</dbReference>
<dbReference type="InterPro" id="IPR041231">
    <property type="entry name" value="FlgA_N"/>
</dbReference>
<evidence type="ECO:0000256" key="7">
    <source>
        <dbReference type="RuleBase" id="RU362063"/>
    </source>
</evidence>
<feature type="domain" description="SAF" evidence="8">
    <location>
        <begin position="98"/>
        <end position="160"/>
    </location>
</feature>
<dbReference type="AlphaFoldDB" id="A0A845SI42"/>
<comment type="similarity">
    <text evidence="2 7">Belongs to the FlgA family.</text>
</comment>
<comment type="caution">
    <text evidence="9">The sequence shown here is derived from an EMBL/GenBank/DDBJ whole genome shotgun (WGS) entry which is preliminary data.</text>
</comment>
<protein>
    <recommendedName>
        <fullName evidence="3 7">Flagella basal body P-ring formation protein FlgA</fullName>
    </recommendedName>
</protein>
<comment type="function">
    <text evidence="6 7">Involved in the assembly process of the P-ring formation. It may associate with FlgF on the rod constituting a structure essential for the P-ring assembly or may act as a modulator protein for the P-ring assembly.</text>
</comment>
<dbReference type="InterPro" id="IPR013974">
    <property type="entry name" value="SAF"/>
</dbReference>
<evidence type="ECO:0000256" key="5">
    <source>
        <dbReference type="ARBA" id="ARBA00022764"/>
    </source>
</evidence>
<keyword evidence="9" id="KW-0969">Cilium</keyword>
<keyword evidence="7" id="KW-1005">Bacterial flagellum biogenesis</keyword>
<dbReference type="NCBIfam" id="TIGR03170">
    <property type="entry name" value="flgA_cterm"/>
    <property type="match status" value="1"/>
</dbReference>
<keyword evidence="4 7" id="KW-0732">Signal</keyword>
<dbReference type="InterPro" id="IPR039246">
    <property type="entry name" value="Flagellar_FlgA"/>
</dbReference>
<dbReference type="Pfam" id="PF17656">
    <property type="entry name" value="ChapFlgA_N"/>
    <property type="match status" value="1"/>
</dbReference>
<dbReference type="InterPro" id="IPR017585">
    <property type="entry name" value="SAF_FlgA"/>
</dbReference>
<keyword evidence="5 7" id="KW-0574">Periplasm</keyword>
<evidence type="ECO:0000313" key="9">
    <source>
        <dbReference type="EMBL" id="NDL62624.1"/>
    </source>
</evidence>